<dbReference type="PANTHER" id="PTHR12978">
    <property type="entry name" value="HISTIDINE TRIAD HIT PROTEIN MEMBER"/>
    <property type="match status" value="1"/>
</dbReference>
<comment type="similarity">
    <text evidence="1">Belongs to the HIT family.</text>
</comment>
<dbReference type="EMBL" id="KV429062">
    <property type="protein sequence ID" value="KZT68878.1"/>
    <property type="molecule type" value="Genomic_DNA"/>
</dbReference>
<accession>A0A165Q127</accession>
<feature type="active site" description="Nucleophile" evidence="2">
    <location>
        <position position="249"/>
    </location>
</feature>
<evidence type="ECO:0000313" key="4">
    <source>
        <dbReference type="Proteomes" id="UP000076727"/>
    </source>
</evidence>
<sequence>MASAPSDIAALRRFVFERVLSHDPATQTIALLGSFPSSDDETTRNTAIVRIERAALPVDQPAAFLHDSGVADVRLIGSNDIYTWLLGWLTPSPSRPDVKLNIICPATEVHIRKYSAQNYTMVRETPALYARIVKPYIAAFPASRTQWVQDILAGRSEADKVLHRAADGEHGYVLLPDMKWDERTLPALYLVALASAPALRSLRDLTRAHLALLRGIRRAAHRVAAERWGLARGALRLFVHYPPSYYRFHVHIVHVEYYQGLLGMTVGQAHLLDDIISLLELNPDDEGPSVFERMTLTYGLGDQHGLYEAMRGAQVEVDD</sequence>
<keyword evidence="4" id="KW-1185">Reference proteome</keyword>
<dbReference type="Gene3D" id="3.30.428.10">
    <property type="entry name" value="HIT-like"/>
    <property type="match status" value="1"/>
</dbReference>
<reference evidence="3 4" key="1">
    <citation type="journal article" date="2016" name="Mol. Biol. Evol.">
        <title>Comparative Genomics of Early-Diverging Mushroom-Forming Fungi Provides Insights into the Origins of Lignocellulose Decay Capabilities.</title>
        <authorList>
            <person name="Nagy L.G."/>
            <person name="Riley R."/>
            <person name="Tritt A."/>
            <person name="Adam C."/>
            <person name="Daum C."/>
            <person name="Floudas D."/>
            <person name="Sun H."/>
            <person name="Yadav J.S."/>
            <person name="Pangilinan J."/>
            <person name="Larsson K.H."/>
            <person name="Matsuura K."/>
            <person name="Barry K."/>
            <person name="Labutti K."/>
            <person name="Kuo R."/>
            <person name="Ohm R.A."/>
            <person name="Bhattacharya S.S."/>
            <person name="Shirouzu T."/>
            <person name="Yoshinaga Y."/>
            <person name="Martin F.M."/>
            <person name="Grigoriev I.V."/>
            <person name="Hibbett D.S."/>
        </authorList>
    </citation>
    <scope>NUCLEOTIDE SEQUENCE [LARGE SCALE GENOMIC DNA]</scope>
    <source>
        <strain evidence="3 4">L-15889</strain>
    </source>
</reference>
<dbReference type="GO" id="GO:0000290">
    <property type="term" value="P:deadenylation-dependent decapping of nuclear-transcribed mRNA"/>
    <property type="evidence" value="ECO:0007669"/>
    <property type="project" value="InterPro"/>
</dbReference>
<dbReference type="PANTHER" id="PTHR12978:SF0">
    <property type="entry name" value="M7GPPPX DIPHOSPHATASE"/>
    <property type="match status" value="1"/>
</dbReference>
<evidence type="ECO:0000313" key="3">
    <source>
        <dbReference type="EMBL" id="KZT68878.1"/>
    </source>
</evidence>
<evidence type="ECO:0000256" key="1">
    <source>
        <dbReference type="ARBA" id="ARBA00010208"/>
    </source>
</evidence>
<dbReference type="GO" id="GO:0000932">
    <property type="term" value="C:P-body"/>
    <property type="evidence" value="ECO:0007669"/>
    <property type="project" value="TreeGrafter"/>
</dbReference>
<dbReference type="InterPro" id="IPR008594">
    <property type="entry name" value="DcpS/DCS2"/>
</dbReference>
<dbReference type="InterPro" id="IPR011145">
    <property type="entry name" value="Scavenger_mRNA_decap_enz_N"/>
</dbReference>
<name>A0A165Q127_9APHY</name>
<dbReference type="AlphaFoldDB" id="A0A165Q127"/>
<organism evidence="3 4">
    <name type="scientific">Daedalea quercina L-15889</name>
    <dbReference type="NCBI Taxonomy" id="1314783"/>
    <lineage>
        <taxon>Eukaryota</taxon>
        <taxon>Fungi</taxon>
        <taxon>Dikarya</taxon>
        <taxon>Basidiomycota</taxon>
        <taxon>Agaricomycotina</taxon>
        <taxon>Agaricomycetes</taxon>
        <taxon>Polyporales</taxon>
        <taxon>Fomitopsis</taxon>
    </lineage>
</organism>
<dbReference type="GO" id="GO:0000340">
    <property type="term" value="F:RNA 7-methylguanosine cap binding"/>
    <property type="evidence" value="ECO:0007669"/>
    <property type="project" value="TreeGrafter"/>
</dbReference>
<dbReference type="Proteomes" id="UP000076727">
    <property type="component" value="Unassembled WGS sequence"/>
</dbReference>
<evidence type="ECO:0000256" key="2">
    <source>
        <dbReference type="PIRSR" id="PIRSR028973-1"/>
    </source>
</evidence>
<dbReference type="GO" id="GO:0005634">
    <property type="term" value="C:nucleus"/>
    <property type="evidence" value="ECO:0007669"/>
    <property type="project" value="TreeGrafter"/>
</dbReference>
<proteinExistence type="inferred from homology"/>
<dbReference type="Pfam" id="PF05652">
    <property type="entry name" value="DcpS"/>
    <property type="match status" value="1"/>
</dbReference>
<dbReference type="InterPro" id="IPR036265">
    <property type="entry name" value="HIT-like_sf"/>
</dbReference>
<dbReference type="Gene3D" id="3.30.200.40">
    <property type="entry name" value="Scavenger mRNA decapping enzyme, N-terminal domain"/>
    <property type="match status" value="1"/>
</dbReference>
<dbReference type="Pfam" id="PF11969">
    <property type="entry name" value="DcpS_C"/>
    <property type="match status" value="1"/>
</dbReference>
<dbReference type="PIRSF" id="PIRSF028973">
    <property type="entry name" value="Scavenger_mRNA_decap_enz"/>
    <property type="match status" value="1"/>
</dbReference>
<dbReference type="SUPFAM" id="SSF54197">
    <property type="entry name" value="HIT-like"/>
    <property type="match status" value="1"/>
</dbReference>
<dbReference type="STRING" id="1314783.A0A165Q127"/>
<gene>
    <name evidence="3" type="ORF">DAEQUDRAFT_727301</name>
</gene>
<dbReference type="GO" id="GO:0016787">
    <property type="term" value="F:hydrolase activity"/>
    <property type="evidence" value="ECO:0007669"/>
    <property type="project" value="InterPro"/>
</dbReference>
<dbReference type="OrthoDB" id="10264956at2759"/>
<dbReference type="SUPFAM" id="SSF102860">
    <property type="entry name" value="mRNA decapping enzyme DcpS N-terminal domain"/>
    <property type="match status" value="1"/>
</dbReference>
<protein>
    <submittedName>
        <fullName evidence="3">Scavenger mRNA decapping enzyme</fullName>
    </submittedName>
</protein>